<accession>A0A6P8ZCL4</accession>
<name>A0A6P8ZCL4_DROAB</name>
<dbReference type="Proteomes" id="UP000515160">
    <property type="component" value="Chromosome 2R"/>
</dbReference>
<protein>
    <submittedName>
        <fullName evidence="6">Uncharacterized protein CG4449</fullName>
    </submittedName>
</protein>
<organism evidence="5 6">
    <name type="scientific">Drosophila albomicans</name>
    <name type="common">Fruit fly</name>
    <dbReference type="NCBI Taxonomy" id="7291"/>
    <lineage>
        <taxon>Eukaryota</taxon>
        <taxon>Metazoa</taxon>
        <taxon>Ecdysozoa</taxon>
        <taxon>Arthropoda</taxon>
        <taxon>Hexapoda</taxon>
        <taxon>Insecta</taxon>
        <taxon>Pterygota</taxon>
        <taxon>Neoptera</taxon>
        <taxon>Endopterygota</taxon>
        <taxon>Diptera</taxon>
        <taxon>Brachycera</taxon>
        <taxon>Muscomorpha</taxon>
        <taxon>Ephydroidea</taxon>
        <taxon>Drosophilidae</taxon>
        <taxon>Drosophila</taxon>
    </lineage>
</organism>
<feature type="domain" description="Rad60/SUMO-like" evidence="4">
    <location>
        <begin position="372"/>
        <end position="425"/>
    </location>
</feature>
<evidence type="ECO:0000256" key="2">
    <source>
        <dbReference type="ARBA" id="ARBA00023242"/>
    </source>
</evidence>
<dbReference type="CTD" id="42748"/>
<dbReference type="AlphaFoldDB" id="A0A6P8ZCL4"/>
<keyword evidence="5" id="KW-1185">Reference proteome</keyword>
<dbReference type="GeneID" id="117574646"/>
<dbReference type="GO" id="GO:0005634">
    <property type="term" value="C:nucleus"/>
    <property type="evidence" value="ECO:0007669"/>
    <property type="project" value="UniProtKB-SubCell"/>
</dbReference>
<dbReference type="InterPro" id="IPR052324">
    <property type="entry name" value="NFATC2-Int_DNA_Repair"/>
</dbReference>
<comment type="subcellular location">
    <subcellularLocation>
        <location evidence="1">Nucleus</location>
    </subcellularLocation>
</comment>
<dbReference type="InterPro" id="IPR022617">
    <property type="entry name" value="Rad60/SUMO-like_dom"/>
</dbReference>
<dbReference type="Pfam" id="PF11976">
    <property type="entry name" value="Rad60-SLD"/>
    <property type="match status" value="1"/>
</dbReference>
<evidence type="ECO:0000256" key="1">
    <source>
        <dbReference type="ARBA" id="ARBA00004123"/>
    </source>
</evidence>
<dbReference type="Gene3D" id="3.10.20.90">
    <property type="entry name" value="Phosphatidylinositol 3-kinase Catalytic Subunit, Chain A, domain 1"/>
    <property type="match status" value="2"/>
</dbReference>
<evidence type="ECO:0000259" key="4">
    <source>
        <dbReference type="Pfam" id="PF11976"/>
    </source>
</evidence>
<sequence>MSDDDDIFNVPTKRADENKLFMPNEVSEETDYDFIEVKPVIKKPTKLTKSKQVPVEKPIAKYSKTRKTKKLEQKPAGKTSPEEATVAPPLRRDLSPVSQMILEMEQRELQVNKPSKETIQSEIDDALAEMPVARRTRAGRRSLNPPPPDGIEQSAAAPAAKKPSPPRQRASRGKKKSTTAATTRQTQANTIPKMFSAGSRGNRHQVAEIAARARVVDTIDMVTAVMPPIEGFVNLDSDDENSPPPQLEGTSATETKNYDFDNPEIDINLCWQGEIQMYKLRQYQKFAQLFKEISERNNVPVDDIVINMDANLIKPQQTPKDVGLKVFHILNGYPFASGNKPAESTKHVDLYTKPKKFQLKVQGDRWKRPLIILMNKTDAFKVLYIKCAEEMECSVDDFKLFFDGELLEPDDTPRNQEMEGNEMIDFRKK</sequence>
<feature type="region of interest" description="Disordered" evidence="3">
    <location>
        <begin position="234"/>
        <end position="258"/>
    </location>
</feature>
<dbReference type="RefSeq" id="XP_034114437.1">
    <property type="nucleotide sequence ID" value="XM_034258546.2"/>
</dbReference>
<feature type="compositionally biased region" description="Low complexity" evidence="3">
    <location>
        <begin position="178"/>
        <end position="190"/>
    </location>
</feature>
<dbReference type="PANTHER" id="PTHR47187:SF1">
    <property type="entry name" value="NFATC2-INTERACTING PROTEIN"/>
    <property type="match status" value="1"/>
</dbReference>
<feature type="region of interest" description="Disordered" evidence="3">
    <location>
        <begin position="49"/>
        <end position="93"/>
    </location>
</feature>
<dbReference type="CDD" id="cd01763">
    <property type="entry name" value="Ubl_SUMO_like"/>
    <property type="match status" value="1"/>
</dbReference>
<feature type="region of interest" description="Disordered" evidence="3">
    <location>
        <begin position="106"/>
        <end position="201"/>
    </location>
</feature>
<gene>
    <name evidence="6" type="primary">LOC117574646</name>
</gene>
<feature type="compositionally biased region" description="Basic and acidic residues" evidence="3">
    <location>
        <begin position="106"/>
        <end position="116"/>
    </location>
</feature>
<reference evidence="6" key="1">
    <citation type="submission" date="2025-08" db="UniProtKB">
        <authorList>
            <consortium name="RefSeq"/>
        </authorList>
    </citation>
    <scope>IDENTIFICATION</scope>
    <source>
        <strain evidence="6">15112-1751.03</strain>
        <tissue evidence="6">Whole Adult</tissue>
    </source>
</reference>
<evidence type="ECO:0000313" key="5">
    <source>
        <dbReference type="Proteomes" id="UP000515160"/>
    </source>
</evidence>
<evidence type="ECO:0000256" key="3">
    <source>
        <dbReference type="SAM" id="MobiDB-lite"/>
    </source>
</evidence>
<proteinExistence type="predicted"/>
<evidence type="ECO:0000313" key="6">
    <source>
        <dbReference type="RefSeq" id="XP_034114437.1"/>
    </source>
</evidence>
<dbReference type="SUPFAM" id="SSF54236">
    <property type="entry name" value="Ubiquitin-like"/>
    <property type="match status" value="2"/>
</dbReference>
<dbReference type="PANTHER" id="PTHR47187">
    <property type="entry name" value="NFATC2-INTERACTING PROTEIN"/>
    <property type="match status" value="1"/>
</dbReference>
<dbReference type="OrthoDB" id="442921at2759"/>
<keyword evidence="2" id="KW-0539">Nucleus</keyword>
<dbReference type="GO" id="GO:0045944">
    <property type="term" value="P:positive regulation of transcription by RNA polymerase II"/>
    <property type="evidence" value="ECO:0007669"/>
    <property type="project" value="TreeGrafter"/>
</dbReference>
<feature type="compositionally biased region" description="Low complexity" evidence="3">
    <location>
        <begin position="153"/>
        <end position="162"/>
    </location>
</feature>
<dbReference type="InterPro" id="IPR029071">
    <property type="entry name" value="Ubiquitin-like_domsf"/>
</dbReference>